<comment type="caution">
    <text evidence="2">The sequence shown here is derived from an EMBL/GenBank/DDBJ whole genome shotgun (WGS) entry which is preliminary data.</text>
</comment>
<accession>A0AAE1P1J9</accession>
<reference evidence="2" key="1">
    <citation type="submission" date="2023-11" db="EMBL/GenBank/DDBJ databases">
        <title>Genome assemblies of two species of porcelain crab, Petrolisthes cinctipes and Petrolisthes manimaculis (Anomura: Porcellanidae).</title>
        <authorList>
            <person name="Angst P."/>
        </authorList>
    </citation>
    <scope>NUCLEOTIDE SEQUENCE</scope>
    <source>
        <strain evidence="2">PB745_02</strain>
        <tissue evidence="2">Gill</tissue>
    </source>
</reference>
<evidence type="ECO:0000313" key="3">
    <source>
        <dbReference type="Proteomes" id="UP001292094"/>
    </source>
</evidence>
<dbReference type="SUPFAM" id="SSF49785">
    <property type="entry name" value="Galactose-binding domain-like"/>
    <property type="match status" value="1"/>
</dbReference>
<dbReference type="Gene3D" id="2.60.120.260">
    <property type="entry name" value="Galactose-binding domain-like"/>
    <property type="match status" value="1"/>
</dbReference>
<gene>
    <name evidence="2" type="ORF">Pmani_028435</name>
</gene>
<protein>
    <submittedName>
        <fullName evidence="2">Uncharacterized protein</fullName>
    </submittedName>
</protein>
<sequence length="247" mass="26679">MLGLHHLLTNSYTVVLMIVLVQSVHIGRKVVANLPTDISTCNLGTVHLKVASVIACASLCISPQCTLYCLKGNECSLFSAKVNGRWVDEGTSGINYGLCYSTWYAHNDITKSIVASFSSSILKPERQPEFAYDGYYCFKVDGYCFTSSSESEPNWNAELGTTQNISSIKILTRGDGMPISTFQDIIVKFGDSSVYSDNPPFGSYSGPSPPEGTTVVITSAMPATGQYLQIASSNSIHLVICEVQILG</sequence>
<dbReference type="AlphaFoldDB" id="A0AAE1P1J9"/>
<keyword evidence="3" id="KW-1185">Reference proteome</keyword>
<evidence type="ECO:0000256" key="1">
    <source>
        <dbReference type="SAM" id="SignalP"/>
    </source>
</evidence>
<dbReference type="EMBL" id="JAWZYT010003273">
    <property type="protein sequence ID" value="KAK4299294.1"/>
    <property type="molecule type" value="Genomic_DNA"/>
</dbReference>
<evidence type="ECO:0000313" key="2">
    <source>
        <dbReference type="EMBL" id="KAK4299294.1"/>
    </source>
</evidence>
<proteinExistence type="predicted"/>
<dbReference type="InterPro" id="IPR008979">
    <property type="entry name" value="Galactose-bd-like_sf"/>
</dbReference>
<dbReference type="Proteomes" id="UP001292094">
    <property type="component" value="Unassembled WGS sequence"/>
</dbReference>
<feature type="signal peptide" evidence="1">
    <location>
        <begin position="1"/>
        <end position="23"/>
    </location>
</feature>
<keyword evidence="1" id="KW-0732">Signal</keyword>
<feature type="chain" id="PRO_5042103457" evidence="1">
    <location>
        <begin position="24"/>
        <end position="247"/>
    </location>
</feature>
<name>A0AAE1P1J9_9EUCA</name>
<organism evidence="2 3">
    <name type="scientific">Petrolisthes manimaculis</name>
    <dbReference type="NCBI Taxonomy" id="1843537"/>
    <lineage>
        <taxon>Eukaryota</taxon>
        <taxon>Metazoa</taxon>
        <taxon>Ecdysozoa</taxon>
        <taxon>Arthropoda</taxon>
        <taxon>Crustacea</taxon>
        <taxon>Multicrustacea</taxon>
        <taxon>Malacostraca</taxon>
        <taxon>Eumalacostraca</taxon>
        <taxon>Eucarida</taxon>
        <taxon>Decapoda</taxon>
        <taxon>Pleocyemata</taxon>
        <taxon>Anomura</taxon>
        <taxon>Galatheoidea</taxon>
        <taxon>Porcellanidae</taxon>
        <taxon>Petrolisthes</taxon>
    </lineage>
</organism>